<dbReference type="InterPro" id="IPR013230">
    <property type="entry name" value="Peptidase_M15A_C"/>
</dbReference>
<dbReference type="InterPro" id="IPR009045">
    <property type="entry name" value="Zn_M74/Hedgehog-like"/>
</dbReference>
<gene>
    <name evidence="2" type="ORF">I4641_23285</name>
</gene>
<name>A0A964BUS8_9CYAN</name>
<sequence length="62" mass="7190">MTFYLLINLKINTLRPRHINSRVGGSKYSRHQYGDAVDIRSDYFSAFQIHKILDRLHLEGGG</sequence>
<keyword evidence="3" id="KW-1185">Reference proteome</keyword>
<proteinExistence type="predicted"/>
<dbReference type="SUPFAM" id="SSF55166">
    <property type="entry name" value="Hedgehog/DD-peptidase"/>
    <property type="match status" value="1"/>
</dbReference>
<dbReference type="AlphaFoldDB" id="A0A964BUS8"/>
<reference evidence="2" key="1">
    <citation type="journal article" date="2021" name="Antonie Van Leeuwenhoek">
        <title>Draft genome and description of Waterburya agarophytonicola gen. nov. sp. nov. (Pleurocapsales, Cyanobacteria): a seaweed symbiont.</title>
        <authorList>
            <person name="Bonthond G."/>
            <person name="Shalygin S."/>
            <person name="Bayer T."/>
            <person name="Weinberger F."/>
        </authorList>
    </citation>
    <scope>NUCLEOTIDE SEQUENCE</scope>
    <source>
        <strain evidence="2">KI4</strain>
    </source>
</reference>
<organism evidence="2 3">
    <name type="scientific">Waterburya agarophytonicola KI4</name>
    <dbReference type="NCBI Taxonomy" id="2874699"/>
    <lineage>
        <taxon>Bacteria</taxon>
        <taxon>Bacillati</taxon>
        <taxon>Cyanobacteriota</taxon>
        <taxon>Cyanophyceae</taxon>
        <taxon>Pleurocapsales</taxon>
        <taxon>Hyellaceae</taxon>
        <taxon>Waterburya</taxon>
        <taxon>Waterburya agarophytonicola</taxon>
    </lineage>
</organism>
<evidence type="ECO:0000313" key="2">
    <source>
        <dbReference type="EMBL" id="MCC0179865.1"/>
    </source>
</evidence>
<dbReference type="Proteomes" id="UP000729733">
    <property type="component" value="Unassembled WGS sequence"/>
</dbReference>
<evidence type="ECO:0000313" key="3">
    <source>
        <dbReference type="Proteomes" id="UP000729733"/>
    </source>
</evidence>
<dbReference type="Gene3D" id="3.30.1380.10">
    <property type="match status" value="1"/>
</dbReference>
<accession>A0A964BUS8</accession>
<dbReference type="Pfam" id="PF08291">
    <property type="entry name" value="Peptidase_M15_3"/>
    <property type="match status" value="1"/>
</dbReference>
<evidence type="ECO:0000259" key="1">
    <source>
        <dbReference type="Pfam" id="PF08291"/>
    </source>
</evidence>
<comment type="caution">
    <text evidence="2">The sequence shown here is derived from an EMBL/GenBank/DDBJ whole genome shotgun (WGS) entry which is preliminary data.</text>
</comment>
<protein>
    <recommendedName>
        <fullName evidence="1">Peptidase M15A C-terminal domain-containing protein</fullName>
    </recommendedName>
</protein>
<feature type="domain" description="Peptidase M15A C-terminal" evidence="1">
    <location>
        <begin position="13"/>
        <end position="60"/>
    </location>
</feature>
<dbReference type="EMBL" id="JADWDC010000125">
    <property type="protein sequence ID" value="MCC0179865.1"/>
    <property type="molecule type" value="Genomic_DNA"/>
</dbReference>